<dbReference type="InterPro" id="IPR041373">
    <property type="entry name" value="RT_RNaseH"/>
</dbReference>
<keyword evidence="5" id="KW-0378">Hydrolase</keyword>
<evidence type="ECO:0000259" key="9">
    <source>
        <dbReference type="Pfam" id="PF17917"/>
    </source>
</evidence>
<evidence type="ECO:0000256" key="3">
    <source>
        <dbReference type="ARBA" id="ARBA00022722"/>
    </source>
</evidence>
<dbReference type="Gene3D" id="3.10.10.10">
    <property type="entry name" value="HIV Type 1 Reverse Transcriptase, subunit A, domain 1"/>
    <property type="match status" value="1"/>
</dbReference>
<evidence type="ECO:0000256" key="7">
    <source>
        <dbReference type="PROSITE-ProRule" id="PRU00708"/>
    </source>
</evidence>
<keyword evidence="3" id="KW-0540">Nuclease</keyword>
<reference evidence="10 11" key="1">
    <citation type="journal article" date="2018" name="PLoS Genet.">
        <title>Population sequencing reveals clonal diversity and ancestral inbreeding in the grapevine cultivar Chardonnay.</title>
        <authorList>
            <person name="Roach M.J."/>
            <person name="Johnson D.L."/>
            <person name="Bohlmann J."/>
            <person name="van Vuuren H.J."/>
            <person name="Jones S.J."/>
            <person name="Pretorius I.S."/>
            <person name="Schmidt S.A."/>
            <person name="Borneman A.R."/>
        </authorList>
    </citation>
    <scope>NUCLEOTIDE SEQUENCE [LARGE SCALE GENOMIC DNA]</scope>
    <source>
        <strain evidence="11">cv. Chardonnay</strain>
        <tissue evidence="10">Leaf</tissue>
    </source>
</reference>
<evidence type="ECO:0000256" key="6">
    <source>
        <dbReference type="ARBA" id="ARBA00022918"/>
    </source>
</evidence>
<dbReference type="InterPro" id="IPR036397">
    <property type="entry name" value="RNaseH_sf"/>
</dbReference>
<protein>
    <submittedName>
        <fullName evidence="10">Retrovirus-related Pol polyprotein from transposon 297</fullName>
    </submittedName>
</protein>
<feature type="repeat" description="PPR" evidence="7">
    <location>
        <begin position="1322"/>
        <end position="1354"/>
    </location>
</feature>
<dbReference type="PANTHER" id="PTHR24559">
    <property type="entry name" value="TRANSPOSON TY3-I GAG-POL POLYPROTEIN"/>
    <property type="match status" value="1"/>
</dbReference>
<evidence type="ECO:0000313" key="10">
    <source>
        <dbReference type="EMBL" id="RVX04822.1"/>
    </source>
</evidence>
<dbReference type="InterPro" id="IPR043502">
    <property type="entry name" value="DNA/RNA_pol_sf"/>
</dbReference>
<accession>A0A438J784</accession>
<dbReference type="Pfam" id="PF17917">
    <property type="entry name" value="RT_RNaseH"/>
    <property type="match status" value="1"/>
</dbReference>
<dbReference type="GO" id="GO:0003676">
    <property type="term" value="F:nucleic acid binding"/>
    <property type="evidence" value="ECO:0007669"/>
    <property type="project" value="InterPro"/>
</dbReference>
<keyword evidence="6" id="KW-0695">RNA-directed DNA polymerase</keyword>
<dbReference type="GO" id="GO:0004519">
    <property type="term" value="F:endonuclease activity"/>
    <property type="evidence" value="ECO:0007669"/>
    <property type="project" value="UniProtKB-KW"/>
</dbReference>
<dbReference type="InterPro" id="IPR043128">
    <property type="entry name" value="Rev_trsase/Diguanyl_cyclase"/>
</dbReference>
<comment type="caution">
    <text evidence="10">The sequence shown here is derived from an EMBL/GenBank/DDBJ whole genome shotgun (WGS) entry which is preliminary data.</text>
</comment>
<dbReference type="InterPro" id="IPR053134">
    <property type="entry name" value="RNA-dir_DNA_polymerase"/>
</dbReference>
<proteinExistence type="predicted"/>
<evidence type="ECO:0000256" key="4">
    <source>
        <dbReference type="ARBA" id="ARBA00022759"/>
    </source>
</evidence>
<dbReference type="PANTHER" id="PTHR24559:SF457">
    <property type="entry name" value="RNA-DIRECTED DNA POLYMERASE HOMOLOG"/>
    <property type="match status" value="1"/>
</dbReference>
<name>A0A438J784_VITVI</name>
<dbReference type="EMBL" id="QGNW01000059">
    <property type="protein sequence ID" value="RVX04822.1"/>
    <property type="molecule type" value="Genomic_DNA"/>
</dbReference>
<feature type="domain" description="Reverse transcriptase RNase H-like" evidence="9">
    <location>
        <begin position="898"/>
        <end position="991"/>
    </location>
</feature>
<keyword evidence="4" id="KW-0255">Endonuclease</keyword>
<keyword evidence="2" id="KW-0548">Nucleotidyltransferase</keyword>
<dbReference type="GO" id="GO:0016787">
    <property type="term" value="F:hydrolase activity"/>
    <property type="evidence" value="ECO:0007669"/>
    <property type="project" value="UniProtKB-KW"/>
</dbReference>
<dbReference type="Pfam" id="PF00078">
    <property type="entry name" value="RVT_1"/>
    <property type="match status" value="1"/>
</dbReference>
<keyword evidence="1" id="KW-0808">Transferase</keyword>
<feature type="domain" description="Reverse transcriptase" evidence="8">
    <location>
        <begin position="680"/>
        <end position="838"/>
    </location>
</feature>
<evidence type="ECO:0000256" key="2">
    <source>
        <dbReference type="ARBA" id="ARBA00022695"/>
    </source>
</evidence>
<dbReference type="Gene3D" id="3.30.70.270">
    <property type="match status" value="2"/>
</dbReference>
<dbReference type="InterPro" id="IPR002885">
    <property type="entry name" value="PPR_rpt"/>
</dbReference>
<gene>
    <name evidence="10" type="primary">pol_166</name>
    <name evidence="10" type="ORF">CK203_025010</name>
</gene>
<evidence type="ECO:0000256" key="5">
    <source>
        <dbReference type="ARBA" id="ARBA00022801"/>
    </source>
</evidence>
<evidence type="ECO:0000313" key="11">
    <source>
        <dbReference type="Proteomes" id="UP000288805"/>
    </source>
</evidence>
<dbReference type="PROSITE" id="PS51375">
    <property type="entry name" value="PPR"/>
    <property type="match status" value="1"/>
</dbReference>
<dbReference type="InterPro" id="IPR000477">
    <property type="entry name" value="RT_dom"/>
</dbReference>
<evidence type="ECO:0000259" key="8">
    <source>
        <dbReference type="Pfam" id="PF00078"/>
    </source>
</evidence>
<dbReference type="SUPFAM" id="SSF56672">
    <property type="entry name" value="DNA/RNA polymerases"/>
    <property type="match status" value="1"/>
</dbReference>
<dbReference type="Gene3D" id="3.30.420.10">
    <property type="entry name" value="Ribonuclease H-like superfamily/Ribonuclease H"/>
    <property type="match status" value="1"/>
</dbReference>
<dbReference type="Proteomes" id="UP000288805">
    <property type="component" value="Unassembled WGS sequence"/>
</dbReference>
<dbReference type="GO" id="GO:0003964">
    <property type="term" value="F:RNA-directed DNA polymerase activity"/>
    <property type="evidence" value="ECO:0007669"/>
    <property type="project" value="UniProtKB-KW"/>
</dbReference>
<organism evidence="10 11">
    <name type="scientific">Vitis vinifera</name>
    <name type="common">Grape</name>
    <dbReference type="NCBI Taxonomy" id="29760"/>
    <lineage>
        <taxon>Eukaryota</taxon>
        <taxon>Viridiplantae</taxon>
        <taxon>Streptophyta</taxon>
        <taxon>Embryophyta</taxon>
        <taxon>Tracheophyta</taxon>
        <taxon>Spermatophyta</taxon>
        <taxon>Magnoliopsida</taxon>
        <taxon>eudicotyledons</taxon>
        <taxon>Gunneridae</taxon>
        <taxon>Pentapetalae</taxon>
        <taxon>rosids</taxon>
        <taxon>Vitales</taxon>
        <taxon>Vitaceae</taxon>
        <taxon>Viteae</taxon>
        <taxon>Vitis</taxon>
    </lineage>
</organism>
<evidence type="ECO:0000256" key="1">
    <source>
        <dbReference type="ARBA" id="ARBA00022679"/>
    </source>
</evidence>
<sequence>MVLRSLQPRIARHVVEVPFKHFGSLVLALYDVEDSILRKLWIDSSPTNAKGKKAFGEQRSTNPYDQAYLHPILALPYYAAQGLVYLGQPSVTTNPLSAHTTHTVPPLVDGIHFIDFIELDEHVHMLSWGESKPEPIVVDGIYEGSTTETPTGARPLKSAVSHKKVRREDDETVVEYPGSPISIWSLLTSSITHRNALIRALIQIKVETTTSLEGLIHMMTVGRATCIVFSNDDLPPEGPDHTRHLYISFGCSGHRFPYVLLKNDSALNVFSLATAIALGYAPSEFNPSTQTIRVYDSTKREVMTTLEIDLLIGPATFPTLFQILRIPTFFNLLLGRPWIHRTGAIPSFLHQKINHSEDDLFFTRFTFDEVQTLEIEDFCKDFVAMSFDQYIRTMILDMMRNMSFLPGMGLRRRQHGLSEFIVIPTHDVPFGLGFIPTETDYQYMAQLHKERVRARLTLTPFDYPIRPYNMKLADYFVRAPELQTHSDGIIDGFNTVQEVENQHLIHQLQLSDGTLGTSAFALVAPSFPDRMSLTTLYFQDEVDEHGIFAGIGDMVNGTVPHNKYIDEMLTMSVSQIDGIVQPELASPFDLFRVSAIEVADEIQTAFALKFSKDAIDDDDLFEDLWLNDDSSSAFDLGHIDQRVSPAIRDIEVKEEIQKQLSVRFLSIVEYPEWLANVFPVPKKDDKVRVCVDFKISTRPILRMIFPFPHIGMLVDSLIGHLMLSFMDGFFRHNHILMAPKDMEKTFFITEWGTYYYRVMSFGLKNAGATYQRAETTLFHDMMHRDVEVYVDNMIVKFRDRTDHLAALERFFERIKQFQLRLNPKKSTFGLTSGKLLGYMANERGIEVNPNKIRVILDRPAPKTEREIRGFLGRLQYISRFIARLTDIFLVPPASGRHLFLYLLVSDIALGCMLAQLDDSGNERAIYYLSKRILDYEMGYVMIERFCLALVWVTRRLIHYMTEYSVHLISRLDPLRYLFDIPALISRLMRWVIDDDFQYEDIAVVTSLLGWRMYFDGATNHSGYGIETTLELGIRQMEVFGHSNMVLRHIQGEWKTKDVKLRPYHAYLELLIGRFDDLRFVYAYCCLIDEAKLDDGLPWYHDIYQFLRLVVVEWSGIELWFGWFSIGYDWIQFWPFWGWFYLGSGHGGDVLASVSAESVDSAGFVGQVLELTKSAQEPNSDPLLWAVQLSSSLNSAGTLLLSPKLAQLLVSPIYWANNVSIMWKFLKKAVSSKIAPSMLILALLSSTVIPNRRLYPMAYRLYMELLKRWAALWLSIDMFLEDTMDDSQVVATSVVETLTSLVKSLQACVEDAVDIFEMMRGKDIFSWNSIVPVHEECGDHDGTIKLLDRMLGVGI</sequence>
<dbReference type="CDD" id="cd01647">
    <property type="entry name" value="RT_LTR"/>
    <property type="match status" value="1"/>
</dbReference>